<dbReference type="PANTHER" id="PTHR43646:SF2">
    <property type="entry name" value="GLYCOSYLTRANSFERASE 2-LIKE DOMAIN-CONTAINING PROTEIN"/>
    <property type="match status" value="1"/>
</dbReference>
<evidence type="ECO:0000313" key="8">
    <source>
        <dbReference type="Proteomes" id="UP000230081"/>
    </source>
</evidence>
<protein>
    <recommendedName>
        <fullName evidence="6">Glycosyltransferase 2-like domain-containing protein</fullName>
    </recommendedName>
</protein>
<dbReference type="GO" id="GO:0016757">
    <property type="term" value="F:glycosyltransferase activity"/>
    <property type="evidence" value="ECO:0007669"/>
    <property type="project" value="UniProtKB-KW"/>
</dbReference>
<reference evidence="8" key="1">
    <citation type="submission" date="2017-09" db="EMBL/GenBank/DDBJ databases">
        <title>Depth-based differentiation of microbial function through sediment-hosted aquifers and enrichment of novel symbionts in the deep terrestrial subsurface.</title>
        <authorList>
            <person name="Probst A.J."/>
            <person name="Ladd B."/>
            <person name="Jarett J.K."/>
            <person name="Geller-Mcgrath D.E."/>
            <person name="Sieber C.M.K."/>
            <person name="Emerson J.B."/>
            <person name="Anantharaman K."/>
            <person name="Thomas B.C."/>
            <person name="Malmstrom R."/>
            <person name="Stieglmeier M."/>
            <person name="Klingl A."/>
            <person name="Woyke T."/>
            <person name="Ryan C.M."/>
            <person name="Banfield J.F."/>
        </authorList>
    </citation>
    <scope>NUCLEOTIDE SEQUENCE [LARGE SCALE GENOMIC DNA]</scope>
</reference>
<keyword evidence="3" id="KW-0328">Glycosyltransferase</keyword>
<evidence type="ECO:0000256" key="5">
    <source>
        <dbReference type="ARBA" id="ARBA00023136"/>
    </source>
</evidence>
<keyword evidence="2" id="KW-1003">Cell membrane</keyword>
<dbReference type="AlphaFoldDB" id="A0A2M7UWW2"/>
<dbReference type="InterPro" id="IPR001173">
    <property type="entry name" value="Glyco_trans_2-like"/>
</dbReference>
<gene>
    <name evidence="7" type="ORF">COX91_00350</name>
</gene>
<evidence type="ECO:0000256" key="4">
    <source>
        <dbReference type="ARBA" id="ARBA00022679"/>
    </source>
</evidence>
<sequence>MLSIIIPTLNEEKYLPLLLEAIRKQDFDGDLETIIADAGSEDQTLEIAKTFGCRVAPGGLPAKGRNEGAKIAQGDTFLFLDADNIYLPPDFLKSLLEDFGKRNLKVATFPIYPKGNRFDKIAYGLYNFWTWLTQKILPHATNSVLVKKEIHQKVGGFDEEITMAEDHFYARQAAKFGEFGFIKTKPVLTSCRRFEKDGRLITYSKYLIAALHMLFLGKITSNIYHYRFNQYSQNPKNEA</sequence>
<dbReference type="EMBL" id="PFPA01000007">
    <property type="protein sequence ID" value="PIZ88408.1"/>
    <property type="molecule type" value="Genomic_DNA"/>
</dbReference>
<dbReference type="InterPro" id="IPR029044">
    <property type="entry name" value="Nucleotide-diphossugar_trans"/>
</dbReference>
<comment type="subcellular location">
    <subcellularLocation>
        <location evidence="1">Cell membrane</location>
    </subcellularLocation>
</comment>
<dbReference type="Gene3D" id="3.90.550.10">
    <property type="entry name" value="Spore Coat Polysaccharide Biosynthesis Protein SpsA, Chain A"/>
    <property type="match status" value="1"/>
</dbReference>
<dbReference type="SUPFAM" id="SSF53448">
    <property type="entry name" value="Nucleotide-diphospho-sugar transferases"/>
    <property type="match status" value="1"/>
</dbReference>
<keyword evidence="4" id="KW-0808">Transferase</keyword>
<keyword evidence="5" id="KW-0472">Membrane</keyword>
<dbReference type="Proteomes" id="UP000230081">
    <property type="component" value="Unassembled WGS sequence"/>
</dbReference>
<evidence type="ECO:0000259" key="6">
    <source>
        <dbReference type="Pfam" id="PF00535"/>
    </source>
</evidence>
<dbReference type="GO" id="GO:0005886">
    <property type="term" value="C:plasma membrane"/>
    <property type="evidence" value="ECO:0007669"/>
    <property type="project" value="UniProtKB-SubCell"/>
</dbReference>
<proteinExistence type="predicted"/>
<comment type="caution">
    <text evidence="7">The sequence shown here is derived from an EMBL/GenBank/DDBJ whole genome shotgun (WGS) entry which is preliminary data.</text>
</comment>
<dbReference type="PANTHER" id="PTHR43646">
    <property type="entry name" value="GLYCOSYLTRANSFERASE"/>
    <property type="match status" value="1"/>
</dbReference>
<evidence type="ECO:0000256" key="1">
    <source>
        <dbReference type="ARBA" id="ARBA00004236"/>
    </source>
</evidence>
<dbReference type="Pfam" id="PF00535">
    <property type="entry name" value="Glycos_transf_2"/>
    <property type="match status" value="1"/>
</dbReference>
<evidence type="ECO:0000256" key="3">
    <source>
        <dbReference type="ARBA" id="ARBA00022676"/>
    </source>
</evidence>
<organism evidence="7 8">
    <name type="scientific">Candidatus Nealsonbacteria bacterium CG_4_10_14_0_2_um_filter_39_15</name>
    <dbReference type="NCBI Taxonomy" id="1974681"/>
    <lineage>
        <taxon>Bacteria</taxon>
        <taxon>Candidatus Nealsoniibacteriota</taxon>
    </lineage>
</organism>
<name>A0A2M7UWW2_9BACT</name>
<feature type="domain" description="Glycosyltransferase 2-like" evidence="6">
    <location>
        <begin position="3"/>
        <end position="124"/>
    </location>
</feature>
<evidence type="ECO:0000313" key="7">
    <source>
        <dbReference type="EMBL" id="PIZ88408.1"/>
    </source>
</evidence>
<evidence type="ECO:0000256" key="2">
    <source>
        <dbReference type="ARBA" id="ARBA00022475"/>
    </source>
</evidence>
<accession>A0A2M7UWW2</accession>